<dbReference type="GO" id="GO:0140359">
    <property type="term" value="F:ABC-type transporter activity"/>
    <property type="evidence" value="ECO:0007669"/>
    <property type="project" value="InterPro"/>
</dbReference>
<evidence type="ECO:0000259" key="5">
    <source>
        <dbReference type="PROSITE" id="PS50893"/>
    </source>
</evidence>
<dbReference type="Gene3D" id="3.40.50.300">
    <property type="entry name" value="P-loop containing nucleotide triphosphate hydrolases"/>
    <property type="match status" value="1"/>
</dbReference>
<name>A0A1F6APR2_9BACT</name>
<dbReference type="SUPFAM" id="SSF52540">
    <property type="entry name" value="P-loop containing nucleoside triphosphate hydrolases"/>
    <property type="match status" value="1"/>
</dbReference>
<dbReference type="Pfam" id="PF00005">
    <property type="entry name" value="ABC_tran"/>
    <property type="match status" value="1"/>
</dbReference>
<accession>A0A1F6APR2</accession>
<proteinExistence type="inferred from homology"/>
<evidence type="ECO:0000256" key="1">
    <source>
        <dbReference type="ARBA" id="ARBA00005417"/>
    </source>
</evidence>
<keyword evidence="3" id="KW-0547">Nucleotide-binding</keyword>
<dbReference type="PANTHER" id="PTHR46743:SF2">
    <property type="entry name" value="TEICHOIC ACIDS EXPORT ATP-BINDING PROTEIN TAGH"/>
    <property type="match status" value="1"/>
</dbReference>
<feature type="domain" description="ABC transporter" evidence="5">
    <location>
        <begin position="23"/>
        <end position="248"/>
    </location>
</feature>
<dbReference type="GO" id="GO:0005524">
    <property type="term" value="F:ATP binding"/>
    <property type="evidence" value="ECO:0007669"/>
    <property type="project" value="UniProtKB-KW"/>
</dbReference>
<comment type="similarity">
    <text evidence="1">Belongs to the ABC transporter superfamily.</text>
</comment>
<evidence type="ECO:0000256" key="3">
    <source>
        <dbReference type="ARBA" id="ARBA00022741"/>
    </source>
</evidence>
<keyword evidence="2" id="KW-0813">Transport</keyword>
<evidence type="ECO:0000256" key="2">
    <source>
        <dbReference type="ARBA" id="ARBA00022448"/>
    </source>
</evidence>
<dbReference type="Proteomes" id="UP000176609">
    <property type="component" value="Unassembled WGS sequence"/>
</dbReference>
<dbReference type="GO" id="GO:0016020">
    <property type="term" value="C:membrane"/>
    <property type="evidence" value="ECO:0007669"/>
    <property type="project" value="InterPro"/>
</dbReference>
<gene>
    <name evidence="6" type="ORF">A2960_00760</name>
</gene>
<dbReference type="CDD" id="cd03220">
    <property type="entry name" value="ABC_KpsT_Wzt"/>
    <property type="match status" value="1"/>
</dbReference>
<organism evidence="6 7">
    <name type="scientific">Candidatus Gottesmanbacteria bacterium RIFCSPLOWO2_01_FULL_39_12b</name>
    <dbReference type="NCBI Taxonomy" id="1798388"/>
    <lineage>
        <taxon>Bacteria</taxon>
        <taxon>Candidatus Gottesmaniibacteriota</taxon>
    </lineage>
</organism>
<dbReference type="InterPro" id="IPR015860">
    <property type="entry name" value="ABC_transpr_TagH-like"/>
</dbReference>
<sequence length="249" mass="28006">MDNNQSNHTQVLNINRVSKKYFLQKQKTFKEFLPSLVLGGTWAKDFWALKSINISLNKGDSLAVVGKNGAGKSTLLKLIAGVTSPTVGKIMVKGRVAPLIELGAGFHPELTGKENIYLNGSILGMKRGEIDKKYHEIVEFSELREFIDQPIKHYSSGMYMRLAFSVAIAEMPEILLIDEIFAVGDADFQKKCLDKLKEFQKNKVCMIIVSHSLEQIKNFCNLGMVLRKGEQVFFGEINQAIETYKKLLD</sequence>
<dbReference type="InterPro" id="IPR027417">
    <property type="entry name" value="P-loop_NTPase"/>
</dbReference>
<dbReference type="InterPro" id="IPR003593">
    <property type="entry name" value="AAA+_ATPase"/>
</dbReference>
<dbReference type="PANTHER" id="PTHR46743">
    <property type="entry name" value="TEICHOIC ACIDS EXPORT ATP-BINDING PROTEIN TAGH"/>
    <property type="match status" value="1"/>
</dbReference>
<dbReference type="GO" id="GO:0016887">
    <property type="term" value="F:ATP hydrolysis activity"/>
    <property type="evidence" value="ECO:0007669"/>
    <property type="project" value="InterPro"/>
</dbReference>
<keyword evidence="4" id="KW-0067">ATP-binding</keyword>
<dbReference type="AlphaFoldDB" id="A0A1F6APR2"/>
<comment type="caution">
    <text evidence="6">The sequence shown here is derived from an EMBL/GenBank/DDBJ whole genome shotgun (WGS) entry which is preliminary data.</text>
</comment>
<dbReference type="InterPro" id="IPR003439">
    <property type="entry name" value="ABC_transporter-like_ATP-bd"/>
</dbReference>
<dbReference type="EMBL" id="MFJR01000007">
    <property type="protein sequence ID" value="OGG26689.1"/>
    <property type="molecule type" value="Genomic_DNA"/>
</dbReference>
<evidence type="ECO:0000256" key="4">
    <source>
        <dbReference type="ARBA" id="ARBA00022840"/>
    </source>
</evidence>
<evidence type="ECO:0000313" key="7">
    <source>
        <dbReference type="Proteomes" id="UP000176609"/>
    </source>
</evidence>
<evidence type="ECO:0000313" key="6">
    <source>
        <dbReference type="EMBL" id="OGG26689.1"/>
    </source>
</evidence>
<dbReference type="InterPro" id="IPR050683">
    <property type="entry name" value="Bact_Polysacc_Export_ATP-bd"/>
</dbReference>
<reference evidence="6 7" key="1">
    <citation type="journal article" date="2016" name="Nat. Commun.">
        <title>Thousands of microbial genomes shed light on interconnected biogeochemical processes in an aquifer system.</title>
        <authorList>
            <person name="Anantharaman K."/>
            <person name="Brown C.T."/>
            <person name="Hug L.A."/>
            <person name="Sharon I."/>
            <person name="Castelle C.J."/>
            <person name="Probst A.J."/>
            <person name="Thomas B.C."/>
            <person name="Singh A."/>
            <person name="Wilkins M.J."/>
            <person name="Karaoz U."/>
            <person name="Brodie E.L."/>
            <person name="Williams K.H."/>
            <person name="Hubbard S.S."/>
            <person name="Banfield J.F."/>
        </authorList>
    </citation>
    <scope>NUCLEOTIDE SEQUENCE [LARGE SCALE GENOMIC DNA]</scope>
</reference>
<protein>
    <recommendedName>
        <fullName evidence="5">ABC transporter domain-containing protein</fullName>
    </recommendedName>
</protein>
<dbReference type="PROSITE" id="PS50893">
    <property type="entry name" value="ABC_TRANSPORTER_2"/>
    <property type="match status" value="1"/>
</dbReference>
<dbReference type="SMART" id="SM00382">
    <property type="entry name" value="AAA"/>
    <property type="match status" value="1"/>
</dbReference>